<evidence type="ECO:0000256" key="4">
    <source>
        <dbReference type="ARBA" id="ARBA00010441"/>
    </source>
</evidence>
<dbReference type="InterPro" id="IPR048254">
    <property type="entry name" value="CDP_ALCOHOL_P_TRANSF_CS"/>
</dbReference>
<evidence type="ECO:0000256" key="8">
    <source>
        <dbReference type="ARBA" id="ARBA00022679"/>
    </source>
</evidence>
<evidence type="ECO:0000313" key="20">
    <source>
        <dbReference type="Proteomes" id="UP000184082"/>
    </source>
</evidence>
<evidence type="ECO:0000256" key="13">
    <source>
        <dbReference type="ARBA" id="ARBA00023209"/>
    </source>
</evidence>
<comment type="function">
    <text evidence="1">This protein catalyzes the committed step to the synthesis of the acidic phospholipids.</text>
</comment>
<keyword evidence="13" id="KW-0594">Phospholipid biosynthesis</keyword>
<dbReference type="InterPro" id="IPR004570">
    <property type="entry name" value="Phosphatidylglycerol_P_synth"/>
</dbReference>
<dbReference type="InterPro" id="IPR050324">
    <property type="entry name" value="CDP-alcohol_PTase-I"/>
</dbReference>
<proteinExistence type="inferred from homology"/>
<feature type="transmembrane region" description="Helical" evidence="18">
    <location>
        <begin position="145"/>
        <end position="164"/>
    </location>
</feature>
<feature type="transmembrane region" description="Helical" evidence="18">
    <location>
        <begin position="122"/>
        <end position="139"/>
    </location>
</feature>
<dbReference type="RefSeq" id="WP_072967606.1">
    <property type="nucleotide sequence ID" value="NZ_FRAJ01000013.1"/>
</dbReference>
<comment type="similarity">
    <text evidence="4 17">Belongs to the CDP-alcohol phosphatidyltransferase class-I family.</text>
</comment>
<keyword evidence="7" id="KW-0444">Lipid biosynthesis</keyword>
<sequence>MNIPNILTIFRFILIPVFIYFFFANIEGNILYATYVFILAGITDVLDGYIARKYNLVTKWGQAMDPLADKMMQITVLACFTIKKFLPIWVIIIIGIKELLMIAGGLFLYYKRNKVVVPANRYGKIATISFYGAMLYLIFGLPYSIVPVIFAIILTLLALANYVLNFKVVNKKSSAQS</sequence>
<dbReference type="STRING" id="1121266.SAMN02745883_01727"/>
<dbReference type="GO" id="GO:0008444">
    <property type="term" value="F:CDP-diacylglycerol-glycerol-3-phosphate 3-phosphatidyltransferase activity"/>
    <property type="evidence" value="ECO:0007669"/>
    <property type="project" value="UniProtKB-UniRule"/>
</dbReference>
<dbReference type="PANTHER" id="PTHR14269">
    <property type="entry name" value="CDP-DIACYLGLYCEROL--GLYCEROL-3-PHOSPHATE 3-PHOSPHATIDYLTRANSFERASE-RELATED"/>
    <property type="match status" value="1"/>
</dbReference>
<name>A0A1M6R7R9_9FIRM</name>
<evidence type="ECO:0000256" key="11">
    <source>
        <dbReference type="ARBA" id="ARBA00023098"/>
    </source>
</evidence>
<evidence type="ECO:0000256" key="1">
    <source>
        <dbReference type="ARBA" id="ARBA00003973"/>
    </source>
</evidence>
<evidence type="ECO:0000256" key="14">
    <source>
        <dbReference type="ARBA" id="ARBA00023264"/>
    </source>
</evidence>
<feature type="transmembrane region" description="Helical" evidence="18">
    <location>
        <begin position="6"/>
        <end position="23"/>
    </location>
</feature>
<dbReference type="UniPathway" id="UPA00084">
    <property type="reaction ID" value="UER00503"/>
</dbReference>
<evidence type="ECO:0000256" key="2">
    <source>
        <dbReference type="ARBA" id="ARBA00004141"/>
    </source>
</evidence>
<keyword evidence="9 18" id="KW-0812">Transmembrane</keyword>
<comment type="pathway">
    <text evidence="3">Phospholipid metabolism; phosphatidylglycerol biosynthesis; phosphatidylglycerol from CDP-diacylglycerol: step 1/2.</text>
</comment>
<keyword evidence="10 18" id="KW-1133">Transmembrane helix</keyword>
<dbReference type="InterPro" id="IPR043130">
    <property type="entry name" value="CDP-OH_PTrfase_TM_dom"/>
</dbReference>
<organism evidence="19 20">
    <name type="scientific">Caminicella sporogenes DSM 14501</name>
    <dbReference type="NCBI Taxonomy" id="1121266"/>
    <lineage>
        <taxon>Bacteria</taxon>
        <taxon>Bacillati</taxon>
        <taxon>Bacillota</taxon>
        <taxon>Clostridia</taxon>
        <taxon>Peptostreptococcales</taxon>
        <taxon>Caminicellaceae</taxon>
        <taxon>Caminicella</taxon>
    </lineage>
</organism>
<dbReference type="PIRSF" id="PIRSF000847">
    <property type="entry name" value="Phos_ph_gly_syn"/>
    <property type="match status" value="1"/>
</dbReference>
<evidence type="ECO:0000256" key="12">
    <source>
        <dbReference type="ARBA" id="ARBA00023136"/>
    </source>
</evidence>
<keyword evidence="20" id="KW-1185">Reference proteome</keyword>
<evidence type="ECO:0000256" key="18">
    <source>
        <dbReference type="SAM" id="Phobius"/>
    </source>
</evidence>
<dbReference type="PANTHER" id="PTHR14269:SF62">
    <property type="entry name" value="CDP-DIACYLGLYCEROL--GLYCEROL-3-PHOSPHATE 3-PHOSPHATIDYLTRANSFERASE 1, CHLOROPLASTIC"/>
    <property type="match status" value="1"/>
</dbReference>
<evidence type="ECO:0000256" key="6">
    <source>
        <dbReference type="ARBA" id="ARBA00014944"/>
    </source>
</evidence>
<dbReference type="EMBL" id="FRAJ01000013">
    <property type="protein sequence ID" value="SHK28515.1"/>
    <property type="molecule type" value="Genomic_DNA"/>
</dbReference>
<comment type="subcellular location">
    <subcellularLocation>
        <location evidence="2">Membrane</location>
        <topology evidence="2">Multi-pass membrane protein</topology>
    </subcellularLocation>
</comment>
<evidence type="ECO:0000256" key="10">
    <source>
        <dbReference type="ARBA" id="ARBA00022989"/>
    </source>
</evidence>
<evidence type="ECO:0000256" key="9">
    <source>
        <dbReference type="ARBA" id="ARBA00022692"/>
    </source>
</evidence>
<dbReference type="AlphaFoldDB" id="A0A1M6R7R9"/>
<dbReference type="Proteomes" id="UP000184082">
    <property type="component" value="Unassembled WGS sequence"/>
</dbReference>
<evidence type="ECO:0000256" key="5">
    <source>
        <dbReference type="ARBA" id="ARBA00013170"/>
    </source>
</evidence>
<evidence type="ECO:0000313" key="19">
    <source>
        <dbReference type="EMBL" id="SHK28515.1"/>
    </source>
</evidence>
<comment type="catalytic activity">
    <reaction evidence="15">
        <text>a CDP-1,2-diacyl-sn-glycerol + sn-glycerol 3-phosphate = a 1,2-diacyl-sn-glycero-3-phospho-(1'-sn-glycero-3'-phosphate) + CMP + H(+)</text>
        <dbReference type="Rhea" id="RHEA:12593"/>
        <dbReference type="ChEBI" id="CHEBI:15378"/>
        <dbReference type="ChEBI" id="CHEBI:57597"/>
        <dbReference type="ChEBI" id="CHEBI:58332"/>
        <dbReference type="ChEBI" id="CHEBI:60110"/>
        <dbReference type="ChEBI" id="CHEBI:60377"/>
        <dbReference type="EC" id="2.7.8.5"/>
    </reaction>
</comment>
<keyword evidence="14" id="KW-1208">Phospholipid metabolism</keyword>
<feature type="transmembrane region" description="Helical" evidence="18">
    <location>
        <begin position="30"/>
        <end position="51"/>
    </location>
</feature>
<keyword evidence="8 17" id="KW-0808">Transferase</keyword>
<dbReference type="PROSITE" id="PS00379">
    <property type="entry name" value="CDP_ALCOHOL_P_TRANSF"/>
    <property type="match status" value="1"/>
</dbReference>
<dbReference type="NCBIfam" id="TIGR00560">
    <property type="entry name" value="pgsA"/>
    <property type="match status" value="1"/>
</dbReference>
<evidence type="ECO:0000256" key="7">
    <source>
        <dbReference type="ARBA" id="ARBA00022516"/>
    </source>
</evidence>
<dbReference type="GO" id="GO:0006655">
    <property type="term" value="P:phosphatidylglycerol biosynthetic process"/>
    <property type="evidence" value="ECO:0007669"/>
    <property type="project" value="UniProtKB-UniPathway"/>
</dbReference>
<reference evidence="19 20" key="1">
    <citation type="submission" date="2016-11" db="EMBL/GenBank/DDBJ databases">
        <authorList>
            <person name="Jaros S."/>
            <person name="Januszkiewicz K."/>
            <person name="Wedrychowicz H."/>
        </authorList>
    </citation>
    <scope>NUCLEOTIDE SEQUENCE [LARGE SCALE GENOMIC DNA]</scope>
    <source>
        <strain evidence="19 20">DSM 14501</strain>
    </source>
</reference>
<evidence type="ECO:0000256" key="3">
    <source>
        <dbReference type="ARBA" id="ARBA00005042"/>
    </source>
</evidence>
<keyword evidence="11" id="KW-0443">Lipid metabolism</keyword>
<gene>
    <name evidence="19" type="ORF">SAMN02745883_01727</name>
</gene>
<accession>A0A1M6R7R9</accession>
<dbReference type="EC" id="2.7.8.5" evidence="5 16"/>
<protein>
    <recommendedName>
        <fullName evidence="6 16">CDP-diacylglycerol--glycerol-3-phosphate 3-phosphatidyltransferase</fullName>
        <ecNumber evidence="5 16">2.7.8.5</ecNumber>
    </recommendedName>
</protein>
<evidence type="ECO:0000256" key="16">
    <source>
        <dbReference type="NCBIfam" id="TIGR00560"/>
    </source>
</evidence>
<evidence type="ECO:0000256" key="15">
    <source>
        <dbReference type="ARBA" id="ARBA00048586"/>
    </source>
</evidence>
<dbReference type="Pfam" id="PF01066">
    <property type="entry name" value="CDP-OH_P_transf"/>
    <property type="match status" value="1"/>
</dbReference>
<evidence type="ECO:0000256" key="17">
    <source>
        <dbReference type="RuleBase" id="RU003750"/>
    </source>
</evidence>
<dbReference type="Gene3D" id="1.20.120.1760">
    <property type="match status" value="1"/>
</dbReference>
<dbReference type="GO" id="GO:0016020">
    <property type="term" value="C:membrane"/>
    <property type="evidence" value="ECO:0007669"/>
    <property type="project" value="UniProtKB-SubCell"/>
</dbReference>
<feature type="transmembrane region" description="Helical" evidence="18">
    <location>
        <begin position="86"/>
        <end position="110"/>
    </location>
</feature>
<dbReference type="InterPro" id="IPR000462">
    <property type="entry name" value="CDP-OH_P_trans"/>
</dbReference>
<keyword evidence="12 18" id="KW-0472">Membrane</keyword>